<comment type="caution">
    <text evidence="1">The sequence shown here is derived from an EMBL/GenBank/DDBJ whole genome shotgun (WGS) entry which is preliminary data.</text>
</comment>
<dbReference type="EMBL" id="BGPR01000257">
    <property type="protein sequence ID" value="GBM08442.1"/>
    <property type="molecule type" value="Genomic_DNA"/>
</dbReference>
<gene>
    <name evidence="1" type="ORF">AVEN_267714_1</name>
</gene>
<sequence>MGKRVTHQARGVFISRLKLSARALPTLHKVNKYSAATTPRREINSIGVDNSWRIYSARMGNLNITFEVRIPLKFVHGRAWKRIQLSVNGIISHLSAALVSNGNGKSSQITFCRE</sequence>
<reference evidence="1 2" key="1">
    <citation type="journal article" date="2019" name="Sci. Rep.">
        <title>Orb-weaving spider Araneus ventricosus genome elucidates the spidroin gene catalogue.</title>
        <authorList>
            <person name="Kono N."/>
            <person name="Nakamura H."/>
            <person name="Ohtoshi R."/>
            <person name="Moran D.A.P."/>
            <person name="Shinohara A."/>
            <person name="Yoshida Y."/>
            <person name="Fujiwara M."/>
            <person name="Mori M."/>
            <person name="Tomita M."/>
            <person name="Arakawa K."/>
        </authorList>
    </citation>
    <scope>NUCLEOTIDE SEQUENCE [LARGE SCALE GENOMIC DNA]</scope>
</reference>
<dbReference type="AlphaFoldDB" id="A0A4Y2CVD3"/>
<accession>A0A4Y2CVD3</accession>
<evidence type="ECO:0000313" key="2">
    <source>
        <dbReference type="Proteomes" id="UP000499080"/>
    </source>
</evidence>
<proteinExistence type="predicted"/>
<protein>
    <submittedName>
        <fullName evidence="1">Uncharacterized protein</fullName>
    </submittedName>
</protein>
<evidence type="ECO:0000313" key="1">
    <source>
        <dbReference type="EMBL" id="GBM08442.1"/>
    </source>
</evidence>
<keyword evidence="2" id="KW-1185">Reference proteome</keyword>
<name>A0A4Y2CVD3_ARAVE</name>
<organism evidence="1 2">
    <name type="scientific">Araneus ventricosus</name>
    <name type="common">Orbweaver spider</name>
    <name type="synonym">Epeira ventricosa</name>
    <dbReference type="NCBI Taxonomy" id="182803"/>
    <lineage>
        <taxon>Eukaryota</taxon>
        <taxon>Metazoa</taxon>
        <taxon>Ecdysozoa</taxon>
        <taxon>Arthropoda</taxon>
        <taxon>Chelicerata</taxon>
        <taxon>Arachnida</taxon>
        <taxon>Araneae</taxon>
        <taxon>Araneomorphae</taxon>
        <taxon>Entelegynae</taxon>
        <taxon>Araneoidea</taxon>
        <taxon>Araneidae</taxon>
        <taxon>Araneus</taxon>
    </lineage>
</organism>
<dbReference type="Proteomes" id="UP000499080">
    <property type="component" value="Unassembled WGS sequence"/>
</dbReference>